<dbReference type="GO" id="GO:0016020">
    <property type="term" value="C:membrane"/>
    <property type="evidence" value="ECO:0007669"/>
    <property type="project" value="GOC"/>
</dbReference>
<evidence type="ECO:0000259" key="1">
    <source>
        <dbReference type="Pfam" id="PF00149"/>
    </source>
</evidence>
<evidence type="ECO:0000313" key="2">
    <source>
        <dbReference type="EMBL" id="CAB4629264.1"/>
    </source>
</evidence>
<dbReference type="InterPro" id="IPR051158">
    <property type="entry name" value="Metallophosphoesterase_sf"/>
</dbReference>
<name>A0A6J6IXW8_9ZZZZ</name>
<dbReference type="Gene3D" id="3.60.21.10">
    <property type="match status" value="1"/>
</dbReference>
<sequence>MVAAVLIGLAVWALVIERQLYVVRQQSIKVLPKGTNAIRVLQIGDIHLAPWQKNKMKFLRSLGEKQIDLVVNTGDNLGHKNAIKPLLDALGPLLTKPGVFVHGSNDYFAPVAKNPLGYLFHSSAKPNSESLNTEELTKAFEGAGWVNLNNRFADVQVNGNRIRFIGIDDYHIGYAKFDLLVKSDHFSIALTHAPYMEAIEKLTGFGAQVIFAGHTHGGQVRIPFVGALTTNSDLPNKFARGLSGWEFEGKTSVLSVVAGLGNSIFAPVRFFCRPEVRLITLLPKD</sequence>
<dbReference type="Pfam" id="PF00149">
    <property type="entry name" value="Metallophos"/>
    <property type="match status" value="1"/>
</dbReference>
<gene>
    <name evidence="2" type="ORF">UFOPK2131_00166</name>
</gene>
<dbReference type="EMBL" id="CAEZVT010000005">
    <property type="protein sequence ID" value="CAB4629264.1"/>
    <property type="molecule type" value="Genomic_DNA"/>
</dbReference>
<dbReference type="InterPro" id="IPR029052">
    <property type="entry name" value="Metallo-depent_PP-like"/>
</dbReference>
<dbReference type="SUPFAM" id="SSF56300">
    <property type="entry name" value="Metallo-dependent phosphatases"/>
    <property type="match status" value="1"/>
</dbReference>
<dbReference type="PANTHER" id="PTHR31302">
    <property type="entry name" value="TRANSMEMBRANE PROTEIN WITH METALLOPHOSPHOESTERASE DOMAIN-RELATED"/>
    <property type="match status" value="1"/>
</dbReference>
<dbReference type="PANTHER" id="PTHR31302:SF20">
    <property type="entry name" value="CONSERVED PROTEIN"/>
    <property type="match status" value="1"/>
</dbReference>
<organism evidence="2">
    <name type="scientific">freshwater metagenome</name>
    <dbReference type="NCBI Taxonomy" id="449393"/>
    <lineage>
        <taxon>unclassified sequences</taxon>
        <taxon>metagenomes</taxon>
        <taxon>ecological metagenomes</taxon>
    </lineage>
</organism>
<feature type="domain" description="Calcineurin-like phosphoesterase" evidence="1">
    <location>
        <begin position="38"/>
        <end position="217"/>
    </location>
</feature>
<dbReference type="GO" id="GO:0008758">
    <property type="term" value="F:UDP-2,3-diacylglucosamine hydrolase activity"/>
    <property type="evidence" value="ECO:0007669"/>
    <property type="project" value="TreeGrafter"/>
</dbReference>
<dbReference type="InterPro" id="IPR004843">
    <property type="entry name" value="Calcineurin-like_PHP"/>
</dbReference>
<accession>A0A6J6IXW8</accession>
<proteinExistence type="predicted"/>
<protein>
    <submittedName>
        <fullName evidence="2">Unannotated protein</fullName>
    </submittedName>
</protein>
<dbReference type="AlphaFoldDB" id="A0A6J6IXW8"/>
<reference evidence="2" key="1">
    <citation type="submission" date="2020-05" db="EMBL/GenBank/DDBJ databases">
        <authorList>
            <person name="Chiriac C."/>
            <person name="Salcher M."/>
            <person name="Ghai R."/>
            <person name="Kavagutti S V."/>
        </authorList>
    </citation>
    <scope>NUCLEOTIDE SEQUENCE</scope>
</reference>
<dbReference type="GO" id="GO:0009245">
    <property type="term" value="P:lipid A biosynthetic process"/>
    <property type="evidence" value="ECO:0007669"/>
    <property type="project" value="TreeGrafter"/>
</dbReference>